<evidence type="ECO:0000256" key="3">
    <source>
        <dbReference type="ARBA" id="ARBA00022989"/>
    </source>
</evidence>
<feature type="transmembrane region" description="Helical" evidence="5">
    <location>
        <begin position="481"/>
        <end position="507"/>
    </location>
</feature>
<dbReference type="AlphaFoldDB" id="A0A6J7G781"/>
<evidence type="ECO:0000256" key="5">
    <source>
        <dbReference type="SAM" id="Phobius"/>
    </source>
</evidence>
<organism evidence="7">
    <name type="scientific">freshwater metagenome</name>
    <dbReference type="NCBI Taxonomy" id="449393"/>
    <lineage>
        <taxon>unclassified sequences</taxon>
        <taxon>metagenomes</taxon>
        <taxon>ecological metagenomes</taxon>
    </lineage>
</organism>
<dbReference type="GO" id="GO:0008137">
    <property type="term" value="F:NADH dehydrogenase (ubiquinone) activity"/>
    <property type="evidence" value="ECO:0007669"/>
    <property type="project" value="InterPro"/>
</dbReference>
<feature type="transmembrane region" description="Helical" evidence="5">
    <location>
        <begin position="448"/>
        <end position="469"/>
    </location>
</feature>
<feature type="transmembrane region" description="Helical" evidence="5">
    <location>
        <begin position="92"/>
        <end position="110"/>
    </location>
</feature>
<evidence type="ECO:0000256" key="1">
    <source>
        <dbReference type="ARBA" id="ARBA00004141"/>
    </source>
</evidence>
<dbReference type="GO" id="GO:0042773">
    <property type="term" value="P:ATP synthesis coupled electron transport"/>
    <property type="evidence" value="ECO:0007669"/>
    <property type="project" value="InterPro"/>
</dbReference>
<dbReference type="InterPro" id="IPR001750">
    <property type="entry name" value="ND/Mrp_TM"/>
</dbReference>
<evidence type="ECO:0000256" key="2">
    <source>
        <dbReference type="ARBA" id="ARBA00022692"/>
    </source>
</evidence>
<feature type="transmembrane region" description="Helical" evidence="5">
    <location>
        <begin position="53"/>
        <end position="72"/>
    </location>
</feature>
<dbReference type="NCBIfam" id="TIGR01770">
    <property type="entry name" value="NDH_I_N"/>
    <property type="match status" value="1"/>
</dbReference>
<feature type="transmembrane region" description="Helical" evidence="5">
    <location>
        <begin position="170"/>
        <end position="188"/>
    </location>
</feature>
<accession>A0A6J7G781</accession>
<evidence type="ECO:0000256" key="4">
    <source>
        <dbReference type="ARBA" id="ARBA00023136"/>
    </source>
</evidence>
<feature type="transmembrane region" description="Helical" evidence="5">
    <location>
        <begin position="314"/>
        <end position="333"/>
    </location>
</feature>
<keyword evidence="2 5" id="KW-0812">Transmembrane</keyword>
<feature type="domain" description="NADH:quinone oxidoreductase/Mrp antiporter transmembrane" evidence="6">
    <location>
        <begin position="164"/>
        <end position="459"/>
    </location>
</feature>
<dbReference type="HAMAP" id="MF_00445">
    <property type="entry name" value="NDH1_NuoN_1"/>
    <property type="match status" value="1"/>
</dbReference>
<feature type="transmembrane region" description="Helical" evidence="5">
    <location>
        <begin position="200"/>
        <end position="223"/>
    </location>
</feature>
<keyword evidence="4 5" id="KW-0472">Membrane</keyword>
<comment type="subcellular location">
    <subcellularLocation>
        <location evidence="1">Membrane</location>
        <topology evidence="1">Multi-pass membrane protein</topology>
    </subcellularLocation>
</comment>
<feature type="transmembrane region" description="Helical" evidence="5">
    <location>
        <begin position="340"/>
        <end position="361"/>
    </location>
</feature>
<feature type="transmembrane region" description="Helical" evidence="5">
    <location>
        <begin position="25"/>
        <end position="46"/>
    </location>
</feature>
<dbReference type="EMBL" id="CAFBMO010000015">
    <property type="protein sequence ID" value="CAB4902308.1"/>
    <property type="molecule type" value="Genomic_DNA"/>
</dbReference>
<keyword evidence="3 5" id="KW-1133">Transmembrane helix</keyword>
<proteinExistence type="inferred from homology"/>
<feature type="transmembrane region" description="Helical" evidence="5">
    <location>
        <begin position="284"/>
        <end position="302"/>
    </location>
</feature>
<feature type="transmembrane region" description="Helical" evidence="5">
    <location>
        <begin position="243"/>
        <end position="263"/>
    </location>
</feature>
<dbReference type="NCBIfam" id="NF004441">
    <property type="entry name" value="PRK05777.1-4"/>
    <property type="match status" value="1"/>
</dbReference>
<feature type="transmembrane region" description="Helical" evidence="5">
    <location>
        <begin position="147"/>
        <end position="164"/>
    </location>
</feature>
<gene>
    <name evidence="7" type="ORF">UFOPK3576_00534</name>
</gene>
<evidence type="ECO:0000259" key="6">
    <source>
        <dbReference type="Pfam" id="PF00361"/>
    </source>
</evidence>
<evidence type="ECO:0000313" key="7">
    <source>
        <dbReference type="EMBL" id="CAB4902308.1"/>
    </source>
</evidence>
<dbReference type="PANTHER" id="PTHR22773">
    <property type="entry name" value="NADH DEHYDROGENASE"/>
    <property type="match status" value="1"/>
</dbReference>
<sequence length="523" mass="55412">MNAVATVVHAVDVTPWEMPTLDYRLLAPVLIVLGAGVVSVLFEAFLPRGVRRPVQLTLVFVTLIAALVAVINLNGVRETAGQGALAIDGPGLILQGAVVVIAILGALLMAERGLDPNGDAFAARASSLPGSEDERQFTARGYFQTEIWAFFLFAVGGMMLFPIANDLLMMFVALEVMSLPLYLLAGMARRRRLLSQEAALKYFVLGAFASAFFLYGAALLYGFSGSISFGEIAASLGSKTGETALILIAIGLVVAGVLFKIGAAPFHQWVPDVYQGAPTPVTGFMAAAVKIAAFGALLRLLYVALGGMRWDWTPMLWVISILTMFVGAILALTQSDIKRMIAYSSIAQAGFILLGVVAVSAKGLEGAIFYLIAYAFTTIGVFAIISMVRDENGEATHLSKWAGLGRQSPVIATLFTIFMLALTGIPLTSGFIGKFAVFSAAYASGDKWLVIAAVVASLIAAFFYMRVVVLMFFTEPNEETAIVAIPSIFTTIALAAAATVTVLLGVVPQPLLDLIANAGVFIR</sequence>
<feature type="transmembrane region" description="Helical" evidence="5">
    <location>
        <begin position="367"/>
        <end position="388"/>
    </location>
</feature>
<dbReference type="GO" id="GO:0016020">
    <property type="term" value="C:membrane"/>
    <property type="evidence" value="ECO:0007669"/>
    <property type="project" value="UniProtKB-SubCell"/>
</dbReference>
<name>A0A6J7G781_9ZZZZ</name>
<feature type="transmembrane region" description="Helical" evidence="5">
    <location>
        <begin position="409"/>
        <end position="428"/>
    </location>
</feature>
<protein>
    <submittedName>
        <fullName evidence="7">Unannotated protein</fullName>
    </submittedName>
</protein>
<dbReference type="Pfam" id="PF00361">
    <property type="entry name" value="Proton_antipo_M"/>
    <property type="match status" value="1"/>
</dbReference>
<dbReference type="InterPro" id="IPR010096">
    <property type="entry name" value="NADH-Q_OxRdtase_suN/2"/>
</dbReference>
<reference evidence="7" key="1">
    <citation type="submission" date="2020-05" db="EMBL/GenBank/DDBJ databases">
        <authorList>
            <person name="Chiriac C."/>
            <person name="Salcher M."/>
            <person name="Ghai R."/>
            <person name="Kavagutti S V."/>
        </authorList>
    </citation>
    <scope>NUCLEOTIDE SEQUENCE</scope>
</reference>